<keyword evidence="6" id="KW-0378">Hydrolase</keyword>
<comment type="cofactor">
    <cofactor evidence="1">
        <name>Ca(2+)</name>
        <dbReference type="ChEBI" id="CHEBI:29108"/>
    </cofactor>
</comment>
<dbReference type="eggNOG" id="COG0366">
    <property type="taxonomic scope" value="Bacteria"/>
</dbReference>
<dbReference type="Gene3D" id="2.60.40.1180">
    <property type="entry name" value="Golgi alpha-mannosidase II"/>
    <property type="match status" value="1"/>
</dbReference>
<name>C4G8C0_9FIRM</name>
<evidence type="ECO:0000256" key="1">
    <source>
        <dbReference type="ARBA" id="ARBA00001913"/>
    </source>
</evidence>
<gene>
    <name evidence="8" type="ORF">GCWU000342_00087</name>
</gene>
<dbReference type="PRINTS" id="PR00110">
    <property type="entry name" value="ALPHAAMYLASE"/>
</dbReference>
<keyword evidence="6" id="KW-0119">Carbohydrate metabolism</keyword>
<dbReference type="InterPro" id="IPR006047">
    <property type="entry name" value="GH13_cat_dom"/>
</dbReference>
<evidence type="ECO:0000256" key="6">
    <source>
        <dbReference type="RuleBase" id="RU361134"/>
    </source>
</evidence>
<evidence type="ECO:0000313" key="9">
    <source>
        <dbReference type="Proteomes" id="UP000003494"/>
    </source>
</evidence>
<feature type="domain" description="Glycosyl hydrolase family 13 catalytic" evidence="7">
    <location>
        <begin position="63"/>
        <end position="432"/>
    </location>
</feature>
<comment type="similarity">
    <text evidence="2 5">Belongs to the glycosyl hydrolase 13 family.</text>
</comment>
<dbReference type="PANTHER" id="PTHR10357:SF215">
    <property type="entry name" value="ALPHA-AMYLASE 1"/>
    <property type="match status" value="1"/>
</dbReference>
<dbReference type="SUPFAM" id="SSF51011">
    <property type="entry name" value="Glycosyl hydrolase domain"/>
    <property type="match status" value="1"/>
</dbReference>
<evidence type="ECO:0000256" key="4">
    <source>
        <dbReference type="ARBA" id="ARBA00022729"/>
    </source>
</evidence>
<dbReference type="InterPro" id="IPR017853">
    <property type="entry name" value="GH"/>
</dbReference>
<dbReference type="PANTHER" id="PTHR10357">
    <property type="entry name" value="ALPHA-AMYLASE FAMILY MEMBER"/>
    <property type="match status" value="1"/>
</dbReference>
<dbReference type="SUPFAM" id="SSF51445">
    <property type="entry name" value="(Trans)glycosidases"/>
    <property type="match status" value="1"/>
</dbReference>
<dbReference type="Proteomes" id="UP000003494">
    <property type="component" value="Unassembled WGS sequence"/>
</dbReference>
<reference evidence="8" key="1">
    <citation type="submission" date="2009-04" db="EMBL/GenBank/DDBJ databases">
        <authorList>
            <person name="Weinstock G."/>
            <person name="Sodergren E."/>
            <person name="Clifton S."/>
            <person name="Fulton L."/>
            <person name="Fulton B."/>
            <person name="Courtney L."/>
            <person name="Fronick C."/>
            <person name="Harrison M."/>
            <person name="Strong C."/>
            <person name="Farmer C."/>
            <person name="Delahaunty K."/>
            <person name="Markovic C."/>
            <person name="Hall O."/>
            <person name="Minx P."/>
            <person name="Tomlinson C."/>
            <person name="Mitreva M."/>
            <person name="Nelson J."/>
            <person name="Hou S."/>
            <person name="Wollam A."/>
            <person name="Pepin K.H."/>
            <person name="Johnson M."/>
            <person name="Bhonagiri V."/>
            <person name="Nash W.E."/>
            <person name="Warren W."/>
            <person name="Chinwalla A."/>
            <person name="Mardis E.R."/>
            <person name="Wilson R.K."/>
        </authorList>
    </citation>
    <scope>NUCLEOTIDE SEQUENCE [LARGE SCALE GENOMIC DNA]</scope>
    <source>
        <strain evidence="8">DSM 14600</strain>
    </source>
</reference>
<sequence length="628" mass="71341">MKKVKIIVGCVLIGTILVTGIPASTAYATNKAEFTAADAYRSSEIKSMTERSQVLDESDIIYMILTDRFYDGDPSNNGKKGYEYRPGQLKYTQGGDWKGIRQKLDYIKDLGVTAIWISPPSENELLSRDGNESGYHGYFTHDYNKADPHYGSKQDLIDLVSEAHQKGLKVVLDVVPNHTADYFKGSSSTYDSMEYQPAAPFNNPAWYHHNGDIDDWNNENQVLNYDLGGLDDLDQSNPEARKAIEDAYYQWVHDTGADGVRIDAARSLPKDFIREFEAKLGVPSFGEVFVGDVDYVSSFSNSEWGLLDFPLFFQSREVFAHDASFKNVKGIFDQDYKYKDINHLVNFVDNHDRDRFLCLADDNYQKLRLAMTFMFTVRGIPDIYYGTEQNCFGGGKPTEWAGIANKENREMMPGFDESGNMYQTIQRLCELRKNYKCLQTGTQREMWCEDNIYAYSRRDDVSGQEVITMINNGTSNEERTIPVRTESSLCVGDQLQNYLNTQDQVNVQSGGITGKQIKVQIPAKTAFVFVKDSIPEYREPERVVTTIRVHCDAGYGNTMYLRGNSYPLTWDSGRSMLNVSSEVWTYETERIPKNASFEFKAMFNDKKWSTGANFKGVGGTVIDVYPSF</sequence>
<evidence type="ECO:0000256" key="3">
    <source>
        <dbReference type="ARBA" id="ARBA00022723"/>
    </source>
</evidence>
<keyword evidence="4" id="KW-0732">Signal</keyword>
<dbReference type="GO" id="GO:0004556">
    <property type="term" value="F:alpha-amylase activity"/>
    <property type="evidence" value="ECO:0007669"/>
    <property type="project" value="UniProtKB-UniRule"/>
</dbReference>
<accession>C4G8C0</accession>
<dbReference type="InterPro" id="IPR006046">
    <property type="entry name" value="Alpha_amylase"/>
</dbReference>
<dbReference type="EC" id="3.2.1.1" evidence="6"/>
<comment type="caution">
    <text evidence="8">The sequence shown here is derived from an EMBL/GenBank/DDBJ whole genome shotgun (WGS) entry which is preliminary data.</text>
</comment>
<comment type="catalytic activity">
    <reaction evidence="6">
        <text>Endohydrolysis of (1-&gt;4)-alpha-D-glucosidic linkages in polysaccharides containing three or more (1-&gt;4)-alpha-linked D-glucose units.</text>
        <dbReference type="EC" id="3.2.1.1"/>
    </reaction>
</comment>
<dbReference type="EMBL" id="ACIP02000001">
    <property type="protein sequence ID" value="EEP28746.1"/>
    <property type="molecule type" value="Genomic_DNA"/>
</dbReference>
<dbReference type="InterPro" id="IPR013780">
    <property type="entry name" value="Glyco_hydro_b"/>
</dbReference>
<organism evidence="8 9">
    <name type="scientific">Shuttleworthella satelles DSM 14600</name>
    <dbReference type="NCBI Taxonomy" id="626523"/>
    <lineage>
        <taxon>Bacteria</taxon>
        <taxon>Bacillati</taxon>
        <taxon>Bacillota</taxon>
        <taxon>Clostridia</taxon>
        <taxon>Lachnospirales</taxon>
        <taxon>Lachnospiraceae</taxon>
        <taxon>Shuttleworthella</taxon>
    </lineage>
</organism>
<proteinExistence type="inferred from homology"/>
<dbReference type="GO" id="GO:0005975">
    <property type="term" value="P:carbohydrate metabolic process"/>
    <property type="evidence" value="ECO:0007669"/>
    <property type="project" value="InterPro"/>
</dbReference>
<keyword evidence="6" id="KW-0326">Glycosidase</keyword>
<dbReference type="RefSeq" id="WP_006905134.1">
    <property type="nucleotide sequence ID" value="NZ_GG665866.1"/>
</dbReference>
<dbReference type="AlphaFoldDB" id="C4G8C0"/>
<keyword evidence="9" id="KW-1185">Reference proteome</keyword>
<dbReference type="HOGENOM" id="CLU_006462_7_3_9"/>
<evidence type="ECO:0000256" key="2">
    <source>
        <dbReference type="ARBA" id="ARBA00008061"/>
    </source>
</evidence>
<dbReference type="STRING" id="626523.GCWU000342_00087"/>
<dbReference type="GO" id="GO:0046872">
    <property type="term" value="F:metal ion binding"/>
    <property type="evidence" value="ECO:0007669"/>
    <property type="project" value="UniProtKB-KW"/>
</dbReference>
<protein>
    <recommendedName>
        <fullName evidence="6">Alpha-amylase</fullName>
        <ecNumber evidence="6">3.2.1.1</ecNumber>
    </recommendedName>
</protein>
<dbReference type="SMART" id="SM00642">
    <property type="entry name" value="Aamy"/>
    <property type="match status" value="1"/>
</dbReference>
<dbReference type="Pfam" id="PF00128">
    <property type="entry name" value="Alpha-amylase"/>
    <property type="match status" value="1"/>
</dbReference>
<dbReference type="CDD" id="cd11320">
    <property type="entry name" value="AmyAc_AmyMalt_CGTase_like"/>
    <property type="match status" value="1"/>
</dbReference>
<evidence type="ECO:0000313" key="8">
    <source>
        <dbReference type="EMBL" id="EEP28746.1"/>
    </source>
</evidence>
<evidence type="ECO:0000256" key="5">
    <source>
        <dbReference type="RuleBase" id="RU003615"/>
    </source>
</evidence>
<dbReference type="Gene3D" id="3.20.20.80">
    <property type="entry name" value="Glycosidases"/>
    <property type="match status" value="1"/>
</dbReference>
<evidence type="ECO:0000259" key="7">
    <source>
        <dbReference type="SMART" id="SM00642"/>
    </source>
</evidence>
<keyword evidence="3" id="KW-0479">Metal-binding</keyword>